<keyword evidence="4 6" id="KW-1133">Transmembrane helix</keyword>
<dbReference type="Pfam" id="PF01184">
    <property type="entry name" value="Gpr1_Fun34_YaaH"/>
    <property type="match status" value="1"/>
</dbReference>
<keyword evidence="8" id="KW-1185">Reference proteome</keyword>
<feature type="transmembrane region" description="Helical" evidence="6">
    <location>
        <begin position="194"/>
        <end position="215"/>
    </location>
</feature>
<evidence type="ECO:0000256" key="1">
    <source>
        <dbReference type="ARBA" id="ARBA00004141"/>
    </source>
</evidence>
<dbReference type="PANTHER" id="PTHR31123">
    <property type="entry name" value="ACCUMULATION OF DYADS PROTEIN 2-RELATED"/>
    <property type="match status" value="1"/>
</dbReference>
<dbReference type="RefSeq" id="XP_031852239.1">
    <property type="nucleotide sequence ID" value="XM_031996348.1"/>
</dbReference>
<feature type="transmembrane region" description="Helical" evidence="6">
    <location>
        <begin position="132"/>
        <end position="158"/>
    </location>
</feature>
<dbReference type="OrthoDB" id="3648309at2759"/>
<accession>A0A5E8B6P5</accession>
<protein>
    <submittedName>
        <fullName evidence="7">Uncharacterized protein</fullName>
    </submittedName>
</protein>
<dbReference type="GeneID" id="43580448"/>
<feature type="transmembrane region" description="Helical" evidence="6">
    <location>
        <begin position="72"/>
        <end position="92"/>
    </location>
</feature>
<sequence length="280" mass="30953">MSDPKSAVDSEEYHIERHPNHDFMTTTHGIARVLTSDTHVQMGDLTFHKDDFMRAFEGYLNPGLSERPSRAFANPVPLGVASFALSLFVVSLTNIHARGVSNGAGAAGLCLFYAGFIELCAGMWCIVLENAWAATLISSFAGFWMSYGLFLIDGFGIVSSYTNTDDLHNMLGFYLLGWTIFATIMWSMTFRSTWVFFFMMLFVVLTLVILCGANFTMPGNPTRGVNLTKAGGYFGIITSLIGWYVVYEALATKENSLLVPPVLLMPTAVLGRERKNDEKV</sequence>
<evidence type="ECO:0000256" key="2">
    <source>
        <dbReference type="ARBA" id="ARBA00005587"/>
    </source>
</evidence>
<organism evidence="7 8">
    <name type="scientific">Magnusiomyces paraingens</name>
    <dbReference type="NCBI Taxonomy" id="2606893"/>
    <lineage>
        <taxon>Eukaryota</taxon>
        <taxon>Fungi</taxon>
        <taxon>Dikarya</taxon>
        <taxon>Ascomycota</taxon>
        <taxon>Saccharomycotina</taxon>
        <taxon>Dipodascomycetes</taxon>
        <taxon>Dipodascales</taxon>
        <taxon>Dipodascaceae</taxon>
        <taxon>Magnusiomyces</taxon>
    </lineage>
</organism>
<gene>
    <name evidence="7" type="ORF">SAPINGB_P001627</name>
</gene>
<comment type="similarity">
    <text evidence="2">Belongs to the acetate uptake transporter (AceTr) (TC 2.A.96) family.</text>
</comment>
<evidence type="ECO:0000256" key="5">
    <source>
        <dbReference type="ARBA" id="ARBA00023136"/>
    </source>
</evidence>
<dbReference type="InterPro" id="IPR051633">
    <property type="entry name" value="AceTr"/>
</dbReference>
<evidence type="ECO:0000256" key="6">
    <source>
        <dbReference type="SAM" id="Phobius"/>
    </source>
</evidence>
<dbReference type="EMBL" id="CABVLU010000001">
    <property type="protein sequence ID" value="VVT47269.1"/>
    <property type="molecule type" value="Genomic_DNA"/>
</dbReference>
<dbReference type="PANTHER" id="PTHR31123:SF3">
    <property type="entry name" value="AMMONIA TRANSPORT OUTWARD PROTEIN 3"/>
    <property type="match status" value="1"/>
</dbReference>
<feature type="transmembrane region" description="Helical" evidence="6">
    <location>
        <begin position="227"/>
        <end position="247"/>
    </location>
</feature>
<dbReference type="GO" id="GO:0015123">
    <property type="term" value="F:acetate transmembrane transporter activity"/>
    <property type="evidence" value="ECO:0007669"/>
    <property type="project" value="TreeGrafter"/>
</dbReference>
<dbReference type="Proteomes" id="UP000398389">
    <property type="component" value="Unassembled WGS sequence"/>
</dbReference>
<comment type="subcellular location">
    <subcellularLocation>
        <location evidence="1">Membrane</location>
        <topology evidence="1">Multi-pass membrane protein</topology>
    </subcellularLocation>
</comment>
<feature type="transmembrane region" description="Helical" evidence="6">
    <location>
        <begin position="104"/>
        <end position="126"/>
    </location>
</feature>
<evidence type="ECO:0000313" key="7">
    <source>
        <dbReference type="EMBL" id="VVT47269.1"/>
    </source>
</evidence>
<dbReference type="GO" id="GO:0005886">
    <property type="term" value="C:plasma membrane"/>
    <property type="evidence" value="ECO:0007669"/>
    <property type="project" value="TreeGrafter"/>
</dbReference>
<proteinExistence type="inferred from homology"/>
<evidence type="ECO:0000313" key="8">
    <source>
        <dbReference type="Proteomes" id="UP000398389"/>
    </source>
</evidence>
<evidence type="ECO:0000256" key="3">
    <source>
        <dbReference type="ARBA" id="ARBA00022692"/>
    </source>
</evidence>
<reference evidence="7 8" key="1">
    <citation type="submission" date="2019-09" db="EMBL/GenBank/DDBJ databases">
        <authorList>
            <person name="Brejova B."/>
        </authorList>
    </citation>
    <scope>NUCLEOTIDE SEQUENCE [LARGE SCALE GENOMIC DNA]</scope>
</reference>
<keyword evidence="5 6" id="KW-0472">Membrane</keyword>
<dbReference type="InterPro" id="IPR000791">
    <property type="entry name" value="Gpr1/Fun34/SatP-like"/>
</dbReference>
<dbReference type="AlphaFoldDB" id="A0A5E8B6P5"/>
<evidence type="ECO:0000256" key="4">
    <source>
        <dbReference type="ARBA" id="ARBA00022989"/>
    </source>
</evidence>
<keyword evidence="3 6" id="KW-0812">Transmembrane</keyword>
<feature type="transmembrane region" description="Helical" evidence="6">
    <location>
        <begin position="170"/>
        <end position="188"/>
    </location>
</feature>
<name>A0A5E8B6P5_9ASCO</name>